<dbReference type="AlphaFoldDB" id="A0A9N9UF05"/>
<dbReference type="OrthoDB" id="5215637at2759"/>
<evidence type="ECO:0000313" key="3">
    <source>
        <dbReference type="EMBL" id="CAG9984951.1"/>
    </source>
</evidence>
<evidence type="ECO:0000313" key="4">
    <source>
        <dbReference type="Proteomes" id="UP000754883"/>
    </source>
</evidence>
<evidence type="ECO:0000256" key="1">
    <source>
        <dbReference type="SAM" id="Phobius"/>
    </source>
</evidence>
<comment type="caution">
    <text evidence="3">The sequence shown here is derived from an EMBL/GenBank/DDBJ whole genome shotgun (WGS) entry which is preliminary data.</text>
</comment>
<feature type="transmembrane region" description="Helical" evidence="1">
    <location>
        <begin position="192"/>
        <end position="218"/>
    </location>
</feature>
<dbReference type="EMBL" id="CABFNO020001394">
    <property type="protein sequence ID" value="CAG9984951.1"/>
    <property type="molecule type" value="Genomic_DNA"/>
</dbReference>
<feature type="chain" id="PRO_5040380557" evidence="2">
    <location>
        <begin position="20"/>
        <end position="230"/>
    </location>
</feature>
<reference evidence="3" key="1">
    <citation type="submission" date="2021-10" db="EMBL/GenBank/DDBJ databases">
        <authorList>
            <person name="Piombo E."/>
        </authorList>
    </citation>
    <scope>NUCLEOTIDE SEQUENCE</scope>
</reference>
<sequence length="230" mass="23454">FVMRLSKSALPLLLAAVSAQQTCYRLDGSEASSEFTPCNPGAKVSACCHLNKDVPDICLSSGLCLSQQPGYEGLIYSNGCTDQTGKDSACPQPCANIIENSKSVTAYNVLPCAPGRQFCCRAFGDNSNCCDEIVTVAIGSVMTAASATLASTSTATGGDISGTVSTAKPTTIFCANSTDASALETCPKDNSVVVGGAVGGALGALLLGSLGIIMLLLLRRTKGILTHLIS</sequence>
<organism evidence="3 4">
    <name type="scientific">Clonostachys byssicola</name>
    <dbReference type="NCBI Taxonomy" id="160290"/>
    <lineage>
        <taxon>Eukaryota</taxon>
        <taxon>Fungi</taxon>
        <taxon>Dikarya</taxon>
        <taxon>Ascomycota</taxon>
        <taxon>Pezizomycotina</taxon>
        <taxon>Sordariomycetes</taxon>
        <taxon>Hypocreomycetidae</taxon>
        <taxon>Hypocreales</taxon>
        <taxon>Bionectriaceae</taxon>
        <taxon>Clonostachys</taxon>
    </lineage>
</organism>
<dbReference type="Proteomes" id="UP000754883">
    <property type="component" value="Unassembled WGS sequence"/>
</dbReference>
<protein>
    <submittedName>
        <fullName evidence="3">Uncharacterized protein</fullName>
    </submittedName>
</protein>
<proteinExistence type="predicted"/>
<name>A0A9N9UF05_9HYPO</name>
<accession>A0A9N9UF05</accession>
<feature type="non-terminal residue" evidence="3">
    <location>
        <position position="1"/>
    </location>
</feature>
<keyword evidence="4" id="KW-1185">Reference proteome</keyword>
<keyword evidence="1" id="KW-0472">Membrane</keyword>
<keyword evidence="1" id="KW-1133">Transmembrane helix</keyword>
<feature type="signal peptide" evidence="2">
    <location>
        <begin position="1"/>
        <end position="19"/>
    </location>
</feature>
<evidence type="ECO:0000256" key="2">
    <source>
        <dbReference type="SAM" id="SignalP"/>
    </source>
</evidence>
<gene>
    <name evidence="3" type="ORF">CBYS24578_00006632</name>
</gene>
<keyword evidence="2" id="KW-0732">Signal</keyword>
<keyword evidence="1" id="KW-0812">Transmembrane</keyword>